<dbReference type="Proteomes" id="UP000664991">
    <property type="component" value="Unassembled WGS sequence"/>
</dbReference>
<dbReference type="PROSITE" id="PS00028">
    <property type="entry name" value="ZINC_FINGER_C2H2_1"/>
    <property type="match status" value="4"/>
</dbReference>
<comment type="subcellular location">
    <subcellularLocation>
        <location evidence="1">Nucleus</location>
    </subcellularLocation>
</comment>
<name>A0A836D6C9_SHEEP</name>
<dbReference type="GO" id="GO:0005634">
    <property type="term" value="C:nucleus"/>
    <property type="evidence" value="ECO:0007669"/>
    <property type="project" value="UniProtKB-SubCell"/>
</dbReference>
<organism evidence="13 14">
    <name type="scientific">Ovis aries</name>
    <name type="common">Sheep</name>
    <dbReference type="NCBI Taxonomy" id="9940"/>
    <lineage>
        <taxon>Eukaryota</taxon>
        <taxon>Metazoa</taxon>
        <taxon>Chordata</taxon>
        <taxon>Craniata</taxon>
        <taxon>Vertebrata</taxon>
        <taxon>Euteleostomi</taxon>
        <taxon>Mammalia</taxon>
        <taxon>Eutheria</taxon>
        <taxon>Laurasiatheria</taxon>
        <taxon>Artiodactyla</taxon>
        <taxon>Ruminantia</taxon>
        <taxon>Pecora</taxon>
        <taxon>Bovidae</taxon>
        <taxon>Caprinae</taxon>
        <taxon>Ovis</taxon>
    </lineage>
</organism>
<dbReference type="GO" id="GO:0000981">
    <property type="term" value="F:DNA-binding transcription factor activity, RNA polymerase II-specific"/>
    <property type="evidence" value="ECO:0007669"/>
    <property type="project" value="TreeGrafter"/>
</dbReference>
<keyword evidence="3" id="KW-0479">Metal-binding</keyword>
<evidence type="ECO:0000256" key="9">
    <source>
        <dbReference type="ARBA" id="ARBA00023242"/>
    </source>
</evidence>
<feature type="compositionally biased region" description="Basic and acidic residues" evidence="11">
    <location>
        <begin position="423"/>
        <end position="436"/>
    </location>
</feature>
<evidence type="ECO:0000256" key="7">
    <source>
        <dbReference type="ARBA" id="ARBA00023015"/>
    </source>
</evidence>
<dbReference type="Pfam" id="PF00096">
    <property type="entry name" value="zf-C2H2"/>
    <property type="match status" value="4"/>
</dbReference>
<dbReference type="PROSITE" id="PS50157">
    <property type="entry name" value="ZINC_FINGER_C2H2_2"/>
    <property type="match status" value="4"/>
</dbReference>
<dbReference type="FunFam" id="3.30.160.60:FF:000624">
    <property type="entry name" value="zinc finger protein 697"/>
    <property type="match status" value="1"/>
</dbReference>
<feature type="compositionally biased region" description="Polar residues" evidence="11">
    <location>
        <begin position="1"/>
        <end position="15"/>
    </location>
</feature>
<feature type="region of interest" description="Disordered" evidence="11">
    <location>
        <begin position="336"/>
        <end position="377"/>
    </location>
</feature>
<comment type="caution">
    <text evidence="13">The sequence shown here is derived from an EMBL/GenBank/DDBJ whole genome shotgun (WGS) entry which is preliminary data.</text>
</comment>
<dbReference type="InterPro" id="IPR036236">
    <property type="entry name" value="Znf_C2H2_sf"/>
</dbReference>
<keyword evidence="4" id="KW-0677">Repeat</keyword>
<evidence type="ECO:0000256" key="10">
    <source>
        <dbReference type="PROSITE-ProRule" id="PRU00042"/>
    </source>
</evidence>
<evidence type="ECO:0000256" key="11">
    <source>
        <dbReference type="SAM" id="MobiDB-lite"/>
    </source>
</evidence>
<dbReference type="PANTHER" id="PTHR23235">
    <property type="entry name" value="KRUEPPEL-LIKE TRANSCRIPTION FACTOR"/>
    <property type="match status" value="1"/>
</dbReference>
<dbReference type="EMBL" id="JAEMGP010000001">
    <property type="protein sequence ID" value="KAG5214671.1"/>
    <property type="molecule type" value="Genomic_DNA"/>
</dbReference>
<comment type="similarity">
    <text evidence="2">Belongs to the krueppel C2H2-type zinc-finger protein family.</text>
</comment>
<evidence type="ECO:0000256" key="2">
    <source>
        <dbReference type="ARBA" id="ARBA00006991"/>
    </source>
</evidence>
<proteinExistence type="inferred from homology"/>
<protein>
    <recommendedName>
        <fullName evidence="12">C2H2-type domain-containing protein</fullName>
    </recommendedName>
</protein>
<keyword evidence="7" id="KW-0805">Transcription regulation</keyword>
<evidence type="ECO:0000256" key="6">
    <source>
        <dbReference type="ARBA" id="ARBA00022833"/>
    </source>
</evidence>
<keyword evidence="6" id="KW-0862">Zinc</keyword>
<dbReference type="AlphaFoldDB" id="A0A836D6C9"/>
<gene>
    <name evidence="13" type="ORF">JEQ12_000247</name>
</gene>
<keyword evidence="5 10" id="KW-0863">Zinc-finger</keyword>
<dbReference type="FunFam" id="3.30.160.60:FF:000072">
    <property type="entry name" value="zinc finger protein 143 isoform X1"/>
    <property type="match status" value="1"/>
</dbReference>
<evidence type="ECO:0000256" key="5">
    <source>
        <dbReference type="ARBA" id="ARBA00022771"/>
    </source>
</evidence>
<dbReference type="PANTHER" id="PTHR23235:SF156">
    <property type="entry name" value="KRUPPEL-LIKE FACTOR 18"/>
    <property type="match status" value="1"/>
</dbReference>
<evidence type="ECO:0000313" key="13">
    <source>
        <dbReference type="EMBL" id="KAG5214671.1"/>
    </source>
</evidence>
<dbReference type="FunFam" id="3.30.160.60:FF:002402">
    <property type="entry name" value="Zinc finger protein 347"/>
    <property type="match status" value="1"/>
</dbReference>
<dbReference type="SUPFAM" id="SSF57667">
    <property type="entry name" value="beta-beta-alpha zinc fingers"/>
    <property type="match status" value="3"/>
</dbReference>
<reference evidence="13 14" key="1">
    <citation type="submission" date="2020-12" db="EMBL/GenBank/DDBJ databases">
        <title>De novo assembly of Tibetan sheep genome.</title>
        <authorList>
            <person name="Li X."/>
        </authorList>
    </citation>
    <scope>NUCLEOTIDE SEQUENCE [LARGE SCALE GENOMIC DNA]</scope>
    <source>
        <tissue evidence="13">Heart</tissue>
    </source>
</reference>
<dbReference type="Gene3D" id="3.30.160.60">
    <property type="entry name" value="Classic Zinc Finger"/>
    <property type="match status" value="4"/>
</dbReference>
<evidence type="ECO:0000256" key="1">
    <source>
        <dbReference type="ARBA" id="ARBA00004123"/>
    </source>
</evidence>
<evidence type="ECO:0000256" key="4">
    <source>
        <dbReference type="ARBA" id="ARBA00022737"/>
    </source>
</evidence>
<sequence>MDSTTEAQLSGNSQEASRDSYLEAMEELEAFFQELNGAYGTETSAAPEAELCAPLTAREEDNQKEPMQDQKPTTEDLVQLSGNCKEASMTSYFPTLEDIEEFLQEVNETYKTRSPAAPESELCVPLTAHDDVSQKESLQKQVTSFDERNPVAASQLMDVTATLKTFITDCQATAVNANKLTIPSKGSQMKTLSDAQSLYGGQMTFSGVQTTYLGQMKKLSDEDTPHRVYMMPQSSSSLSYPRILYVASSHLIQGQPVEMQKWNPKIQRCPLQKRPDILRPYICTFNCGKAYAKSSHLRIHERVHTGNSEESSRDSYLETIEELEEFLQKLDELYGTRSPAAPEPKPCVPPTAHEEDSQKESMQNEDPTTEDLVQVSGNSKEVSRYSYLQTVEEIKAFLQEANETTHKARTPAAPQPLTACEEDDRKESMQRQKPTTEDLVQLSGTSKEASTASFFVTLEDIEEFLHEINEIHEAKTPPAPESELCVPLTAHGDVSQMESVNSQVTSFDERNPTGTSQLMDVTDTPTTFITLCQVTVVNANKRTISNEGSEVGTLSDDQSLCGGQMTISGDQALYGGQMKSPTVCQNLSGTQMTFAADKTICGNQMETMDEHQTLSVGQMNFSGDQTLYGGQMKTVNDDTLHEAHIMPQSSSSLSYPRTLYVASSHLIQGQPVEMQKWNPKIQRCPLQKRPDILRPYICTYNCGKAYAKSSHLRIHERVHTGEKPYKCNANGCTWAFSRSDELLRHKKRHTRERPYLCTICNKDFARSDHLKQHQRVHR</sequence>
<feature type="domain" description="C2H2-type" evidence="12">
    <location>
        <begin position="696"/>
        <end position="724"/>
    </location>
</feature>
<evidence type="ECO:0000259" key="12">
    <source>
        <dbReference type="PROSITE" id="PS50157"/>
    </source>
</evidence>
<keyword evidence="8" id="KW-0804">Transcription</keyword>
<dbReference type="GO" id="GO:0008270">
    <property type="term" value="F:zinc ion binding"/>
    <property type="evidence" value="ECO:0007669"/>
    <property type="project" value="UniProtKB-KW"/>
</dbReference>
<evidence type="ECO:0000256" key="3">
    <source>
        <dbReference type="ARBA" id="ARBA00022723"/>
    </source>
</evidence>
<dbReference type="SMART" id="SM00355">
    <property type="entry name" value="ZnF_C2H2"/>
    <property type="match status" value="4"/>
</dbReference>
<feature type="domain" description="C2H2-type" evidence="12">
    <location>
        <begin position="281"/>
        <end position="309"/>
    </location>
</feature>
<evidence type="ECO:0000256" key="8">
    <source>
        <dbReference type="ARBA" id="ARBA00023163"/>
    </source>
</evidence>
<feature type="region of interest" description="Disordered" evidence="11">
    <location>
        <begin position="1"/>
        <end position="21"/>
    </location>
</feature>
<keyword evidence="9" id="KW-0539">Nucleus</keyword>
<dbReference type="FunFam" id="3.30.160.60:FF:000193">
    <property type="entry name" value="Zinc finger protein 300"/>
    <property type="match status" value="1"/>
</dbReference>
<evidence type="ECO:0000313" key="14">
    <source>
        <dbReference type="Proteomes" id="UP000664991"/>
    </source>
</evidence>
<feature type="domain" description="C2H2-type" evidence="12">
    <location>
        <begin position="755"/>
        <end position="778"/>
    </location>
</feature>
<feature type="region of interest" description="Disordered" evidence="11">
    <location>
        <begin position="405"/>
        <end position="445"/>
    </location>
</feature>
<accession>A0A836D6C9</accession>
<feature type="domain" description="C2H2-type" evidence="12">
    <location>
        <begin position="725"/>
        <end position="754"/>
    </location>
</feature>
<dbReference type="InterPro" id="IPR013087">
    <property type="entry name" value="Znf_C2H2_type"/>
</dbReference>
<dbReference type="GO" id="GO:0000978">
    <property type="term" value="F:RNA polymerase II cis-regulatory region sequence-specific DNA binding"/>
    <property type="evidence" value="ECO:0007669"/>
    <property type="project" value="TreeGrafter"/>
</dbReference>